<dbReference type="Gene3D" id="3.10.490.10">
    <property type="entry name" value="Gamma-glutamyl cyclotransferase-like"/>
    <property type="match status" value="1"/>
</dbReference>
<dbReference type="Proteomes" id="UP000182983">
    <property type="component" value="Unassembled WGS sequence"/>
</dbReference>
<proteinExistence type="predicted"/>
<accession>A0A1H6JV91</accession>
<dbReference type="GO" id="GO:0016740">
    <property type="term" value="F:transferase activity"/>
    <property type="evidence" value="ECO:0007669"/>
    <property type="project" value="UniProtKB-KW"/>
</dbReference>
<protein>
    <recommendedName>
        <fullName evidence="2">Putative gamma-glutamylcyclotransferase</fullName>
    </recommendedName>
</protein>
<dbReference type="EMBL" id="FNWO01000020">
    <property type="protein sequence ID" value="SEH64539.1"/>
    <property type="molecule type" value="Genomic_DNA"/>
</dbReference>
<dbReference type="InterPro" id="IPR045038">
    <property type="entry name" value="AIG2-like"/>
</dbReference>
<evidence type="ECO:0000313" key="6">
    <source>
        <dbReference type="Proteomes" id="UP000182983"/>
    </source>
</evidence>
<evidence type="ECO:0000256" key="1">
    <source>
        <dbReference type="ARBA" id="ARBA00022679"/>
    </source>
</evidence>
<evidence type="ECO:0000259" key="4">
    <source>
        <dbReference type="Pfam" id="PF06094"/>
    </source>
</evidence>
<evidence type="ECO:0000256" key="3">
    <source>
        <dbReference type="SAM" id="MobiDB-lite"/>
    </source>
</evidence>
<keyword evidence="1 5" id="KW-0808">Transferase</keyword>
<dbReference type="AlphaFoldDB" id="A0A1H6JV91"/>
<dbReference type="SUPFAM" id="SSF110857">
    <property type="entry name" value="Gamma-glutamyl cyclotransferase-like"/>
    <property type="match status" value="1"/>
</dbReference>
<name>A0A1H6JV91_MAGFU</name>
<dbReference type="Pfam" id="PF06094">
    <property type="entry name" value="GGACT"/>
    <property type="match status" value="1"/>
</dbReference>
<dbReference type="PANTHER" id="PTHR31544:SF2">
    <property type="entry name" value="AIG2-LIKE PROTEIN D"/>
    <property type="match status" value="1"/>
</dbReference>
<feature type="region of interest" description="Disordered" evidence="3">
    <location>
        <begin position="149"/>
        <end position="172"/>
    </location>
</feature>
<gene>
    <name evidence="5" type="ORF">SAMN04244559_03294</name>
</gene>
<reference evidence="6" key="1">
    <citation type="submission" date="2016-10" db="EMBL/GenBank/DDBJ databases">
        <authorList>
            <person name="Varghese N."/>
            <person name="Submissions S."/>
        </authorList>
    </citation>
    <scope>NUCLEOTIDE SEQUENCE [LARGE SCALE GENOMIC DNA]</scope>
    <source>
        <strain evidence="6">DSM 13234</strain>
    </source>
</reference>
<keyword evidence="6" id="KW-1185">Reference proteome</keyword>
<evidence type="ECO:0000313" key="5">
    <source>
        <dbReference type="EMBL" id="SEH64539.1"/>
    </source>
</evidence>
<organism evidence="5 6">
    <name type="scientific">Magnetospirillum fulvum</name>
    <name type="common">Rhodospirillum fulvum</name>
    <dbReference type="NCBI Taxonomy" id="1082"/>
    <lineage>
        <taxon>Bacteria</taxon>
        <taxon>Pseudomonadati</taxon>
        <taxon>Pseudomonadota</taxon>
        <taxon>Alphaproteobacteria</taxon>
        <taxon>Rhodospirillales</taxon>
        <taxon>Rhodospirillaceae</taxon>
        <taxon>Magnetospirillum</taxon>
    </lineage>
</organism>
<dbReference type="CDD" id="cd06661">
    <property type="entry name" value="GGCT_like"/>
    <property type="match status" value="1"/>
</dbReference>
<sequence>MNAVATDAPMFFFGTLMDPDVLALVLGHALDPVRIEPAFVRGVRRLHVAGRSYPMLRPHPGGRVDGHLVSGLSATDLARLAYYEGWEYDVGTVAVTDAAGRRVIAGLYVCPPHIQADARVWRLDRWQNVHKGVYLPRLRQLMAGYDPAATGADGAKRPPLAPGATRGRRTAG</sequence>
<dbReference type="InterPro" id="IPR036568">
    <property type="entry name" value="GGCT-like_sf"/>
</dbReference>
<dbReference type="PANTHER" id="PTHR31544">
    <property type="entry name" value="AIG2-LIKE PROTEIN D"/>
    <property type="match status" value="1"/>
</dbReference>
<evidence type="ECO:0000256" key="2">
    <source>
        <dbReference type="ARBA" id="ARBA00030602"/>
    </source>
</evidence>
<feature type="domain" description="Gamma-glutamylcyclotransferase AIG2-like" evidence="4">
    <location>
        <begin position="10"/>
        <end position="126"/>
    </location>
</feature>
<dbReference type="InterPro" id="IPR013024">
    <property type="entry name" value="GGCT-like"/>
</dbReference>
<dbReference type="InterPro" id="IPR009288">
    <property type="entry name" value="AIG2-like_dom"/>
</dbReference>